<name>A0A6N3Z5B3_ALIFS</name>
<dbReference type="Proteomes" id="UP000435323">
    <property type="component" value="Unassembled WGS sequence"/>
</dbReference>
<accession>A0A6N3Z5B3</accession>
<evidence type="ECO:0000313" key="2">
    <source>
        <dbReference type="EMBL" id="MUK47557.1"/>
    </source>
</evidence>
<dbReference type="EMBL" id="WOBO01000044">
    <property type="protein sequence ID" value="MUK47557.1"/>
    <property type="molecule type" value="Genomic_DNA"/>
</dbReference>
<proteinExistence type="predicted"/>
<dbReference type="SUPFAM" id="SSF56925">
    <property type="entry name" value="OMPA-like"/>
    <property type="match status" value="1"/>
</dbReference>
<dbReference type="Gene3D" id="2.40.160.20">
    <property type="match status" value="1"/>
</dbReference>
<comment type="caution">
    <text evidence="2">The sequence shown here is derived from an EMBL/GenBank/DDBJ whole genome shotgun (WGS) entry which is preliminary data.</text>
</comment>
<feature type="chain" id="PRO_5027002601" evidence="1">
    <location>
        <begin position="19"/>
        <end position="176"/>
    </location>
</feature>
<dbReference type="AlphaFoldDB" id="A0A6N3Z5B3"/>
<sequence length="176" mass="19512">MSKILPLLVTLCSFSTFAQEANNLSQDIYVAGGYSYHEVFNDSGNAFDGYFGARNIYGNSLFIGGELEGKVIDNSALKKKGLDEEYSFSANIPVGKRFKLNDTLAIDAYGLIGYSTLQTKPKVDKSLHGVKYGVGIELNTSNWLVGIRYSRVNLDYDFDQKDISLLVGYKFKSLLN</sequence>
<keyword evidence="1" id="KW-0732">Signal</keyword>
<reference evidence="2 3" key="1">
    <citation type="submission" date="2019-11" db="EMBL/GenBank/DDBJ databases">
        <title>Using colonization assays and comparative genomics to discover symbiosis behaviors and factors in Vibrio fischeri.</title>
        <authorList>
            <person name="Bongrand C."/>
            <person name="Moriano-Gutierrez S."/>
            <person name="Arevalo P."/>
            <person name="Mcfall-Ngai M."/>
            <person name="Visick K."/>
            <person name="Polz M.F."/>
            <person name="Ruby E.G."/>
        </authorList>
    </citation>
    <scope>NUCLEOTIDE SEQUENCE [LARGE SCALE GENOMIC DNA]</scope>
    <source>
        <strain evidence="3">emors.3.2</strain>
    </source>
</reference>
<gene>
    <name evidence="2" type="ORF">GNP77_19625</name>
</gene>
<dbReference type="InterPro" id="IPR011250">
    <property type="entry name" value="OMP/PagP_B-barrel"/>
</dbReference>
<evidence type="ECO:0000313" key="3">
    <source>
        <dbReference type="Proteomes" id="UP000435323"/>
    </source>
</evidence>
<dbReference type="RefSeq" id="WP_236798836.1">
    <property type="nucleotide sequence ID" value="NZ_WOBO01000044.1"/>
</dbReference>
<evidence type="ECO:0000256" key="1">
    <source>
        <dbReference type="SAM" id="SignalP"/>
    </source>
</evidence>
<protein>
    <submittedName>
        <fullName evidence="2">Porin family protein</fullName>
    </submittedName>
</protein>
<feature type="signal peptide" evidence="1">
    <location>
        <begin position="1"/>
        <end position="18"/>
    </location>
</feature>
<organism evidence="2 3">
    <name type="scientific">Aliivibrio fischeri</name>
    <name type="common">Vibrio fischeri</name>
    <dbReference type="NCBI Taxonomy" id="668"/>
    <lineage>
        <taxon>Bacteria</taxon>
        <taxon>Pseudomonadati</taxon>
        <taxon>Pseudomonadota</taxon>
        <taxon>Gammaproteobacteria</taxon>
        <taxon>Vibrionales</taxon>
        <taxon>Vibrionaceae</taxon>
        <taxon>Aliivibrio</taxon>
    </lineage>
</organism>